<feature type="signal peptide" evidence="3">
    <location>
        <begin position="1"/>
        <end position="18"/>
    </location>
</feature>
<dbReference type="InParanoid" id="K7KV67"/>
<dbReference type="EMBL" id="CM000839">
    <property type="protein sequence ID" value="KRH53875.1"/>
    <property type="molecule type" value="Genomic_DNA"/>
</dbReference>
<dbReference type="InterPro" id="IPR002902">
    <property type="entry name" value="GNK2"/>
</dbReference>
<reference evidence="5 6" key="1">
    <citation type="journal article" date="2010" name="Nature">
        <title>Genome sequence of the palaeopolyploid soybean.</title>
        <authorList>
            <person name="Schmutz J."/>
            <person name="Cannon S.B."/>
            <person name="Schlueter J."/>
            <person name="Ma J."/>
            <person name="Mitros T."/>
            <person name="Nelson W."/>
            <person name="Hyten D.L."/>
            <person name="Song Q."/>
            <person name="Thelen J.J."/>
            <person name="Cheng J."/>
            <person name="Xu D."/>
            <person name="Hellsten U."/>
            <person name="May G.D."/>
            <person name="Yu Y."/>
            <person name="Sakurai T."/>
            <person name="Umezawa T."/>
            <person name="Bhattacharyya M.K."/>
            <person name="Sandhu D."/>
            <person name="Valliyodan B."/>
            <person name="Lindquist E."/>
            <person name="Peto M."/>
            <person name="Grant D."/>
            <person name="Shu S."/>
            <person name="Goodstein D."/>
            <person name="Barry K."/>
            <person name="Futrell-Griggs M."/>
            <person name="Abernathy B."/>
            <person name="Du J."/>
            <person name="Tian Z."/>
            <person name="Zhu L."/>
            <person name="Gill N."/>
            <person name="Joshi T."/>
            <person name="Libault M."/>
            <person name="Sethuraman A."/>
            <person name="Zhang X.-C."/>
            <person name="Shinozaki K."/>
            <person name="Nguyen H.T."/>
            <person name="Wing R.A."/>
            <person name="Cregan P."/>
            <person name="Specht J."/>
            <person name="Grimwood J."/>
            <person name="Rokhsar D."/>
            <person name="Stacey G."/>
            <person name="Shoemaker R.C."/>
            <person name="Jackson S.A."/>
        </authorList>
    </citation>
    <scope>NUCLEOTIDE SEQUENCE [LARGE SCALE GENOMIC DNA]</scope>
    <source>
        <strain evidence="6">cv. Williams 82</strain>
        <tissue evidence="5">Callus</tissue>
    </source>
</reference>
<dbReference type="PROSITE" id="PS51473">
    <property type="entry name" value="GNK2"/>
    <property type="match status" value="1"/>
</dbReference>
<organism evidence="6">
    <name type="scientific">Glycine max</name>
    <name type="common">Soybean</name>
    <name type="synonym">Glycine hispida</name>
    <dbReference type="NCBI Taxonomy" id="3847"/>
    <lineage>
        <taxon>Eukaryota</taxon>
        <taxon>Viridiplantae</taxon>
        <taxon>Streptophyta</taxon>
        <taxon>Embryophyta</taxon>
        <taxon>Tracheophyta</taxon>
        <taxon>Spermatophyta</taxon>
        <taxon>Magnoliopsida</taxon>
        <taxon>eudicotyledons</taxon>
        <taxon>Gunneridae</taxon>
        <taxon>Pentapetalae</taxon>
        <taxon>rosids</taxon>
        <taxon>fabids</taxon>
        <taxon>Fabales</taxon>
        <taxon>Fabaceae</taxon>
        <taxon>Papilionoideae</taxon>
        <taxon>50 kb inversion clade</taxon>
        <taxon>NPAAA clade</taxon>
        <taxon>indigoferoid/millettioid clade</taxon>
        <taxon>Phaseoleae</taxon>
        <taxon>Glycine</taxon>
        <taxon>Glycine subgen. Soja</taxon>
    </lineage>
</organism>
<dbReference type="PaxDb" id="3847-GLYMA06G15671.1"/>
<gene>
    <name evidence="5" type="ORF">GLYMA_06G151600</name>
</gene>
<dbReference type="Gene3D" id="3.30.430.20">
    <property type="entry name" value="Gnk2 domain, C-X8-C-X2-C motif"/>
    <property type="match status" value="1"/>
</dbReference>
<reference evidence="5" key="3">
    <citation type="submission" date="2018-07" db="EMBL/GenBank/DDBJ databases">
        <title>WGS assembly of Glycine max.</title>
        <authorList>
            <person name="Schmutz J."/>
            <person name="Cannon S."/>
            <person name="Schlueter J."/>
            <person name="Ma J."/>
            <person name="Mitros T."/>
            <person name="Nelson W."/>
            <person name="Hyten D."/>
            <person name="Song Q."/>
            <person name="Thelen J."/>
            <person name="Cheng J."/>
            <person name="Xu D."/>
            <person name="Hellsten U."/>
            <person name="May G."/>
            <person name="Yu Y."/>
            <person name="Sakurai T."/>
            <person name="Umezawa T."/>
            <person name="Bhattacharyya M."/>
            <person name="Sandhu D."/>
            <person name="Valliyodan B."/>
            <person name="Lindquist E."/>
            <person name="Peto M."/>
            <person name="Grant D."/>
            <person name="Shu S."/>
            <person name="Goodstein D."/>
            <person name="Barry K."/>
            <person name="Futrell-Griggs M."/>
            <person name="Abernathy B."/>
            <person name="Du J."/>
            <person name="Tian Z."/>
            <person name="Zhu L."/>
            <person name="Gill N."/>
            <person name="Joshi T."/>
            <person name="Libault M."/>
            <person name="Sethuraman A."/>
            <person name="Zhang X."/>
            <person name="Shinozaki K."/>
            <person name="Nguyen H."/>
            <person name="Wing R."/>
            <person name="Cregan P."/>
            <person name="Specht J."/>
            <person name="Grimwood J."/>
            <person name="Rokhsar D."/>
            <person name="Stacey G."/>
            <person name="Shoemaker R."/>
            <person name="Jackson S."/>
        </authorList>
    </citation>
    <scope>NUCLEOTIDE SEQUENCE</scope>
    <source>
        <tissue evidence="5">Callus</tissue>
    </source>
</reference>
<dbReference type="CDD" id="cd23509">
    <property type="entry name" value="Gnk2-like"/>
    <property type="match status" value="1"/>
</dbReference>
<feature type="chain" id="PRO_5014580871" description="Gnk2-homologous domain-containing protein" evidence="3">
    <location>
        <begin position="19"/>
        <end position="168"/>
    </location>
</feature>
<dbReference type="EnsemblPlants" id="KRH53875">
    <property type="protein sequence ID" value="KRH53875"/>
    <property type="gene ID" value="GLYMA_06G151600"/>
</dbReference>
<dbReference type="PANTHER" id="PTHR32099:SF110">
    <property type="entry name" value="CYSTEINE-RICH RECEPTOR-KINASE-LIKE PROTEIN"/>
    <property type="match status" value="1"/>
</dbReference>
<accession>K7KV67</accession>
<keyword evidence="1 3" id="KW-0732">Signal</keyword>
<proteinExistence type="predicted"/>
<feature type="domain" description="Gnk2-homologous" evidence="4">
    <location>
        <begin position="20"/>
        <end position="125"/>
    </location>
</feature>
<keyword evidence="7" id="KW-1185">Reference proteome</keyword>
<sequence>MVLHVKFFFSICWPLSLPKYYPFSHDCLSNETTANITFQINIRSLFSSLSSNAAANNVFYNSTLTSDTVYGHFMCRGDVPFQLCGQCVINATQKLSSDLQCSLSKGVHGRVLGLKVRGRSSSEVVGGSLKGEGCSSTSAALRTGLPAVRCRRIYYRWGQGKRHSEVDE</sequence>
<dbReference type="PANTHER" id="PTHR32099">
    <property type="entry name" value="CYSTEINE-RICH REPEAT SECRETORY PROTEIN"/>
    <property type="match status" value="1"/>
</dbReference>
<dbReference type="Gramene" id="KRH53875">
    <property type="protein sequence ID" value="KRH53875"/>
    <property type="gene ID" value="GLYMA_06G151600"/>
</dbReference>
<evidence type="ECO:0000259" key="4">
    <source>
        <dbReference type="PROSITE" id="PS51473"/>
    </source>
</evidence>
<dbReference type="Pfam" id="PF01657">
    <property type="entry name" value="Stress-antifung"/>
    <property type="match status" value="1"/>
</dbReference>
<dbReference type="Proteomes" id="UP000008827">
    <property type="component" value="Chromosome 6"/>
</dbReference>
<protein>
    <recommendedName>
        <fullName evidence="4">Gnk2-homologous domain-containing protein</fullName>
    </recommendedName>
</protein>
<evidence type="ECO:0000256" key="3">
    <source>
        <dbReference type="SAM" id="SignalP"/>
    </source>
</evidence>
<dbReference type="AlphaFoldDB" id="K7KV67"/>
<reference evidence="6" key="2">
    <citation type="submission" date="2018-02" db="UniProtKB">
        <authorList>
            <consortium name="EnsemblPlants"/>
        </authorList>
    </citation>
    <scope>IDENTIFICATION</scope>
    <source>
        <strain evidence="6">Williams 82</strain>
    </source>
</reference>
<dbReference type="InterPro" id="IPR038408">
    <property type="entry name" value="GNK2_sf"/>
</dbReference>
<dbReference type="SMR" id="K7KV67"/>
<keyword evidence="2" id="KW-0677">Repeat</keyword>
<evidence type="ECO:0000256" key="1">
    <source>
        <dbReference type="ARBA" id="ARBA00022729"/>
    </source>
</evidence>
<evidence type="ECO:0000313" key="5">
    <source>
        <dbReference type="EMBL" id="KRH53875.1"/>
    </source>
</evidence>
<name>K7KV67_SOYBN</name>
<evidence type="ECO:0000313" key="7">
    <source>
        <dbReference type="Proteomes" id="UP000008827"/>
    </source>
</evidence>
<evidence type="ECO:0000256" key="2">
    <source>
        <dbReference type="ARBA" id="ARBA00022737"/>
    </source>
</evidence>
<evidence type="ECO:0000313" key="6">
    <source>
        <dbReference type="EnsemblPlants" id="KRH53875"/>
    </source>
</evidence>
<dbReference type="HOGENOM" id="CLU_1589350_0_0_1"/>